<gene>
    <name evidence="2" type="ORF">CKO21_05365</name>
</gene>
<evidence type="ECO:0000313" key="2">
    <source>
        <dbReference type="EMBL" id="MBK1696668.1"/>
    </source>
</evidence>
<evidence type="ECO:0000313" key="3">
    <source>
        <dbReference type="Proteomes" id="UP000778970"/>
    </source>
</evidence>
<comment type="caution">
    <text evidence="2">The sequence shown here is derived from an EMBL/GenBank/DDBJ whole genome shotgun (WGS) entry which is preliminary data.</text>
</comment>
<reference evidence="2" key="2">
    <citation type="journal article" date="2020" name="Microorganisms">
        <title>Osmotic Adaptation and Compatible Solute Biosynthesis of Phototrophic Bacteria as Revealed from Genome Analyses.</title>
        <authorList>
            <person name="Imhoff J.F."/>
            <person name="Rahn T."/>
            <person name="Kunzel S."/>
            <person name="Keller A."/>
            <person name="Neulinger S.C."/>
        </authorList>
    </citation>
    <scope>NUCLEOTIDE SEQUENCE</scope>
    <source>
        <strain evidence="2">DSM 9154</strain>
    </source>
</reference>
<dbReference type="AlphaFoldDB" id="A0A934QGN2"/>
<sequence length="34" mass="4113">MLKFRMLVLQALHGLSLDQTAYLVRDRLSWMRFC</sequence>
<protein>
    <recommendedName>
        <fullName evidence="1">Transposase InsH N-terminal domain-containing protein</fullName>
    </recommendedName>
</protein>
<dbReference type="Proteomes" id="UP000778970">
    <property type="component" value="Unassembled WGS sequence"/>
</dbReference>
<accession>A0A934QGN2</accession>
<proteinExistence type="predicted"/>
<evidence type="ECO:0000259" key="1">
    <source>
        <dbReference type="Pfam" id="PF05598"/>
    </source>
</evidence>
<organism evidence="2 3">
    <name type="scientific">Rhodovibrio salinarum</name>
    <dbReference type="NCBI Taxonomy" id="1087"/>
    <lineage>
        <taxon>Bacteria</taxon>
        <taxon>Pseudomonadati</taxon>
        <taxon>Pseudomonadota</taxon>
        <taxon>Alphaproteobacteria</taxon>
        <taxon>Rhodospirillales</taxon>
        <taxon>Rhodovibrionaceae</taxon>
        <taxon>Rhodovibrio</taxon>
    </lineage>
</organism>
<name>A0A934QGN2_9PROT</name>
<feature type="domain" description="Transposase InsH N-terminal" evidence="1">
    <location>
        <begin position="4"/>
        <end position="34"/>
    </location>
</feature>
<keyword evidence="3" id="KW-1185">Reference proteome</keyword>
<dbReference type="Pfam" id="PF05598">
    <property type="entry name" value="DUF772"/>
    <property type="match status" value="1"/>
</dbReference>
<dbReference type="EMBL" id="NRRE01000019">
    <property type="protein sequence ID" value="MBK1696668.1"/>
    <property type="molecule type" value="Genomic_DNA"/>
</dbReference>
<dbReference type="InterPro" id="IPR008490">
    <property type="entry name" value="Transposase_InsH_N"/>
</dbReference>
<reference evidence="2" key="1">
    <citation type="submission" date="2017-08" db="EMBL/GenBank/DDBJ databases">
        <authorList>
            <person name="Imhoff J.F."/>
            <person name="Rahn T."/>
            <person name="Kuenzel S."/>
            <person name="Neulinger S.C."/>
        </authorList>
    </citation>
    <scope>NUCLEOTIDE SEQUENCE</scope>
    <source>
        <strain evidence="2">DSM 9154</strain>
    </source>
</reference>